<protein>
    <submittedName>
        <fullName evidence="2">DDE-domain-containing protein</fullName>
    </submittedName>
</protein>
<dbReference type="EMBL" id="JH719409">
    <property type="protein sequence ID" value="EJF61500.1"/>
    <property type="molecule type" value="Genomic_DNA"/>
</dbReference>
<evidence type="ECO:0000313" key="2">
    <source>
        <dbReference type="EMBL" id="EJF61500.1"/>
    </source>
</evidence>
<sequence>MLTQQSLGHLPKGYVDGEIRIEWIKNFNKHMKEKAAGRRRLLLVDGHASHYTFGFLDYAQKNNILVLCYPSHSTHVYQGLDIVIFGVLKRSWTKARDNYERTIGVVNKTNFLEVYATAHVEALTVANINTTFKKTGVVPLNHDVITLQAMTPSLESSVCGSLPFPPQTSPV</sequence>
<dbReference type="Pfam" id="PF03184">
    <property type="entry name" value="DDE_1"/>
    <property type="match status" value="1"/>
</dbReference>
<gene>
    <name evidence="2" type="ORF">DICSQDRAFT_60250</name>
</gene>
<dbReference type="RefSeq" id="XP_007365595.1">
    <property type="nucleotide sequence ID" value="XM_007365533.1"/>
</dbReference>
<dbReference type="AlphaFoldDB" id="R7T0H9"/>
<dbReference type="InterPro" id="IPR004875">
    <property type="entry name" value="DDE_SF_endonuclease_dom"/>
</dbReference>
<reference evidence="2 3" key="1">
    <citation type="journal article" date="2012" name="Science">
        <title>The Paleozoic origin of enzymatic lignin decomposition reconstructed from 31 fungal genomes.</title>
        <authorList>
            <person name="Floudas D."/>
            <person name="Binder M."/>
            <person name="Riley R."/>
            <person name="Barry K."/>
            <person name="Blanchette R.A."/>
            <person name="Henrissat B."/>
            <person name="Martinez A.T."/>
            <person name="Otillar R."/>
            <person name="Spatafora J.W."/>
            <person name="Yadav J.S."/>
            <person name="Aerts A."/>
            <person name="Benoit I."/>
            <person name="Boyd A."/>
            <person name="Carlson A."/>
            <person name="Copeland A."/>
            <person name="Coutinho P.M."/>
            <person name="de Vries R.P."/>
            <person name="Ferreira P."/>
            <person name="Findley K."/>
            <person name="Foster B."/>
            <person name="Gaskell J."/>
            <person name="Glotzer D."/>
            <person name="Gorecki P."/>
            <person name="Heitman J."/>
            <person name="Hesse C."/>
            <person name="Hori C."/>
            <person name="Igarashi K."/>
            <person name="Jurgens J.A."/>
            <person name="Kallen N."/>
            <person name="Kersten P."/>
            <person name="Kohler A."/>
            <person name="Kuees U."/>
            <person name="Kumar T.K.A."/>
            <person name="Kuo A."/>
            <person name="LaButti K."/>
            <person name="Larrondo L.F."/>
            <person name="Lindquist E."/>
            <person name="Ling A."/>
            <person name="Lombard V."/>
            <person name="Lucas S."/>
            <person name="Lundell T."/>
            <person name="Martin R."/>
            <person name="McLaughlin D.J."/>
            <person name="Morgenstern I."/>
            <person name="Morin E."/>
            <person name="Murat C."/>
            <person name="Nagy L.G."/>
            <person name="Nolan M."/>
            <person name="Ohm R.A."/>
            <person name="Patyshakuliyeva A."/>
            <person name="Rokas A."/>
            <person name="Ruiz-Duenas F.J."/>
            <person name="Sabat G."/>
            <person name="Salamov A."/>
            <person name="Samejima M."/>
            <person name="Schmutz J."/>
            <person name="Slot J.C."/>
            <person name="St John F."/>
            <person name="Stenlid J."/>
            <person name="Sun H."/>
            <person name="Sun S."/>
            <person name="Syed K."/>
            <person name="Tsang A."/>
            <person name="Wiebenga A."/>
            <person name="Young D."/>
            <person name="Pisabarro A."/>
            <person name="Eastwood D.C."/>
            <person name="Martin F."/>
            <person name="Cullen D."/>
            <person name="Grigoriev I.V."/>
            <person name="Hibbett D.S."/>
        </authorList>
    </citation>
    <scope>NUCLEOTIDE SEQUENCE [LARGE SCALE GENOMIC DNA]</scope>
    <source>
        <strain evidence="2 3">LYAD-421 SS1</strain>
    </source>
</reference>
<feature type="domain" description="DDE-1" evidence="1">
    <location>
        <begin position="12"/>
        <end position="132"/>
    </location>
</feature>
<dbReference type="GO" id="GO:0003676">
    <property type="term" value="F:nucleic acid binding"/>
    <property type="evidence" value="ECO:0007669"/>
    <property type="project" value="InterPro"/>
</dbReference>
<dbReference type="GeneID" id="18842941"/>
<accession>R7T0H9</accession>
<dbReference type="OMA" id="HANHINV"/>
<name>R7T0H9_DICSQ</name>
<proteinExistence type="predicted"/>
<evidence type="ECO:0000259" key="1">
    <source>
        <dbReference type="Pfam" id="PF03184"/>
    </source>
</evidence>
<evidence type="ECO:0000313" key="3">
    <source>
        <dbReference type="Proteomes" id="UP000053319"/>
    </source>
</evidence>
<organism evidence="2 3">
    <name type="scientific">Dichomitus squalens (strain LYAD-421)</name>
    <name type="common">Western red white-rot fungus</name>
    <dbReference type="NCBI Taxonomy" id="732165"/>
    <lineage>
        <taxon>Eukaryota</taxon>
        <taxon>Fungi</taxon>
        <taxon>Dikarya</taxon>
        <taxon>Basidiomycota</taxon>
        <taxon>Agaricomycotina</taxon>
        <taxon>Agaricomycetes</taxon>
        <taxon>Polyporales</taxon>
        <taxon>Polyporaceae</taxon>
        <taxon>Dichomitus</taxon>
    </lineage>
</organism>
<dbReference type="OrthoDB" id="2800589at2759"/>
<dbReference type="KEGG" id="dsq:DICSQDRAFT_60250"/>
<dbReference type="HOGENOM" id="CLU_013929_2_4_1"/>
<dbReference type="Proteomes" id="UP000053319">
    <property type="component" value="Unassembled WGS sequence"/>
</dbReference>